<dbReference type="InterPro" id="IPR013320">
    <property type="entry name" value="ConA-like_dom_sf"/>
</dbReference>
<feature type="active site" description="Proton donor" evidence="6">
    <location>
        <position position="102"/>
    </location>
</feature>
<keyword evidence="5 8" id="KW-0326">Glycosidase</keyword>
<comment type="PTM">
    <text evidence="8">Contains at least one intrachain disulfide bond essential for its enzymatic activity.</text>
</comment>
<name>D8SVM6_SELML</name>
<dbReference type="GO" id="GO:0004553">
    <property type="term" value="F:hydrolase activity, hydrolyzing O-glycosyl compounds"/>
    <property type="evidence" value="ECO:0007669"/>
    <property type="project" value="InterPro"/>
</dbReference>
<reference evidence="10 11" key="1">
    <citation type="journal article" date="2011" name="Science">
        <title>The Selaginella genome identifies genetic changes associated with the evolution of vascular plants.</title>
        <authorList>
            <person name="Banks J.A."/>
            <person name="Nishiyama T."/>
            <person name="Hasebe M."/>
            <person name="Bowman J.L."/>
            <person name="Gribskov M."/>
            <person name="dePamphilis C."/>
            <person name="Albert V.A."/>
            <person name="Aono N."/>
            <person name="Aoyama T."/>
            <person name="Ambrose B.A."/>
            <person name="Ashton N.W."/>
            <person name="Axtell M.J."/>
            <person name="Barker E."/>
            <person name="Barker M.S."/>
            <person name="Bennetzen J.L."/>
            <person name="Bonawitz N.D."/>
            <person name="Chapple C."/>
            <person name="Cheng C."/>
            <person name="Correa L.G."/>
            <person name="Dacre M."/>
            <person name="DeBarry J."/>
            <person name="Dreyer I."/>
            <person name="Elias M."/>
            <person name="Engstrom E.M."/>
            <person name="Estelle M."/>
            <person name="Feng L."/>
            <person name="Finet C."/>
            <person name="Floyd S.K."/>
            <person name="Frommer W.B."/>
            <person name="Fujita T."/>
            <person name="Gramzow L."/>
            <person name="Gutensohn M."/>
            <person name="Harholt J."/>
            <person name="Hattori M."/>
            <person name="Heyl A."/>
            <person name="Hirai T."/>
            <person name="Hiwatashi Y."/>
            <person name="Ishikawa M."/>
            <person name="Iwata M."/>
            <person name="Karol K.G."/>
            <person name="Koehler B."/>
            <person name="Kolukisaoglu U."/>
            <person name="Kubo M."/>
            <person name="Kurata T."/>
            <person name="Lalonde S."/>
            <person name="Li K."/>
            <person name="Li Y."/>
            <person name="Litt A."/>
            <person name="Lyons E."/>
            <person name="Manning G."/>
            <person name="Maruyama T."/>
            <person name="Michael T.P."/>
            <person name="Mikami K."/>
            <person name="Miyazaki S."/>
            <person name="Morinaga S."/>
            <person name="Murata T."/>
            <person name="Mueller-Roeber B."/>
            <person name="Nelson D.R."/>
            <person name="Obara M."/>
            <person name="Oguri Y."/>
            <person name="Olmstead R.G."/>
            <person name="Onodera N."/>
            <person name="Petersen B.L."/>
            <person name="Pils B."/>
            <person name="Prigge M."/>
            <person name="Rensing S.A."/>
            <person name="Riano-Pachon D.M."/>
            <person name="Roberts A.W."/>
            <person name="Sato Y."/>
            <person name="Scheller H.V."/>
            <person name="Schulz B."/>
            <person name="Schulz C."/>
            <person name="Shakirov E.V."/>
            <person name="Shibagaki N."/>
            <person name="Shinohara N."/>
            <person name="Shippen D.E."/>
            <person name="Soerensen I."/>
            <person name="Sotooka R."/>
            <person name="Sugimoto N."/>
            <person name="Sugita M."/>
            <person name="Sumikawa N."/>
            <person name="Tanurdzic M."/>
            <person name="Theissen G."/>
            <person name="Ulvskov P."/>
            <person name="Wakazuki S."/>
            <person name="Weng J.K."/>
            <person name="Willats W.W."/>
            <person name="Wipf D."/>
            <person name="Wolf P.G."/>
            <person name="Yang L."/>
            <person name="Zimmer A.D."/>
            <person name="Zhu Q."/>
            <person name="Mitros T."/>
            <person name="Hellsten U."/>
            <person name="Loque D."/>
            <person name="Otillar R."/>
            <person name="Salamov A."/>
            <person name="Schmutz J."/>
            <person name="Shapiro H."/>
            <person name="Lindquist E."/>
            <person name="Lucas S."/>
            <person name="Rokhsar D."/>
            <person name="Grigoriev I.V."/>
        </authorList>
    </citation>
    <scope>NUCLEOTIDE SEQUENCE [LARGE SCALE GENOMIC DNA]</scope>
</reference>
<dbReference type="Pfam" id="PF06955">
    <property type="entry name" value="XET_C"/>
    <property type="match status" value="1"/>
</dbReference>
<keyword evidence="8" id="KW-0134">Cell wall</keyword>
<evidence type="ECO:0000256" key="7">
    <source>
        <dbReference type="PIRSR" id="PIRSR005604-2"/>
    </source>
</evidence>
<dbReference type="EMBL" id="GL377646">
    <property type="protein sequence ID" value="EFJ11526.1"/>
    <property type="molecule type" value="Genomic_DNA"/>
</dbReference>
<dbReference type="InterPro" id="IPR000757">
    <property type="entry name" value="Beta-glucanase-like"/>
</dbReference>
<evidence type="ECO:0000256" key="8">
    <source>
        <dbReference type="RuleBase" id="RU361120"/>
    </source>
</evidence>
<keyword evidence="2 8" id="KW-0378">Hydrolase</keyword>
<dbReference type="InterPro" id="IPR016455">
    <property type="entry name" value="XTH"/>
</dbReference>
<keyword evidence="8" id="KW-0052">Apoplast</keyword>
<dbReference type="Proteomes" id="UP000001514">
    <property type="component" value="Unassembled WGS sequence"/>
</dbReference>
<evidence type="ECO:0000256" key="6">
    <source>
        <dbReference type="PIRSR" id="PIRSR005604-1"/>
    </source>
</evidence>
<dbReference type="GO" id="GO:0042546">
    <property type="term" value="P:cell wall biogenesis"/>
    <property type="evidence" value="ECO:0007669"/>
    <property type="project" value="InterPro"/>
</dbReference>
<dbReference type="Gene3D" id="2.60.120.200">
    <property type="match status" value="1"/>
</dbReference>
<dbReference type="InterPro" id="IPR044791">
    <property type="entry name" value="Beta-glucanase/XTH"/>
</dbReference>
<keyword evidence="1 8" id="KW-0808">Transferase</keyword>
<keyword evidence="8" id="KW-0964">Secreted</keyword>
<organism evidence="11">
    <name type="scientific">Selaginella moellendorffii</name>
    <name type="common">Spikemoss</name>
    <dbReference type="NCBI Taxonomy" id="88036"/>
    <lineage>
        <taxon>Eukaryota</taxon>
        <taxon>Viridiplantae</taxon>
        <taxon>Streptophyta</taxon>
        <taxon>Embryophyta</taxon>
        <taxon>Tracheophyta</taxon>
        <taxon>Lycopodiopsida</taxon>
        <taxon>Selaginellales</taxon>
        <taxon>Selaginellaceae</taxon>
        <taxon>Selaginella</taxon>
    </lineage>
</organism>
<dbReference type="Pfam" id="PF00722">
    <property type="entry name" value="Glyco_hydro_16"/>
    <property type="match status" value="1"/>
</dbReference>
<dbReference type="GO" id="GO:0071555">
    <property type="term" value="P:cell wall organization"/>
    <property type="evidence" value="ECO:0007669"/>
    <property type="project" value="UniProtKB-KW"/>
</dbReference>
<dbReference type="STRING" id="88036.D8SVM6"/>
<dbReference type="GO" id="GO:0016762">
    <property type="term" value="F:xyloglucan:xyloglucosyl transferase activity"/>
    <property type="evidence" value="ECO:0007669"/>
    <property type="project" value="UniProtKB-EC"/>
</dbReference>
<comment type="similarity">
    <text evidence="8">Belongs to the glycosyl hydrolase 16 family.</text>
</comment>
<dbReference type="OMA" id="FRITACK"/>
<keyword evidence="3" id="KW-1015">Disulfide bond</keyword>
<feature type="domain" description="GH16" evidence="9">
    <location>
        <begin position="7"/>
        <end position="213"/>
    </location>
</feature>
<evidence type="ECO:0000256" key="5">
    <source>
        <dbReference type="ARBA" id="ARBA00023295"/>
    </source>
</evidence>
<dbReference type="InParanoid" id="D8SVM6"/>
<dbReference type="InterPro" id="IPR010713">
    <property type="entry name" value="XET_C"/>
</dbReference>
<evidence type="ECO:0000256" key="4">
    <source>
        <dbReference type="ARBA" id="ARBA00023180"/>
    </source>
</evidence>
<dbReference type="EC" id="2.4.1.207" evidence="8"/>
<dbReference type="PROSITE" id="PS01034">
    <property type="entry name" value="GH16_1"/>
    <property type="match status" value="1"/>
</dbReference>
<dbReference type="PANTHER" id="PTHR31062">
    <property type="entry name" value="XYLOGLUCAN ENDOTRANSGLUCOSYLASE/HYDROLASE PROTEIN 8-RELATED"/>
    <property type="match status" value="1"/>
</dbReference>
<dbReference type="AlphaFoldDB" id="D8SVM6"/>
<dbReference type="OrthoDB" id="4781at2759"/>
<keyword evidence="4" id="KW-0325">Glycoprotein</keyword>
<sequence length="283" mass="32542">MIAGSLVSAQQTPRRLSDSKFAKNYQVSWGSSNTRLMNRGSQLQLLLTNNTGGSGFASKNKYLFGYVSMRIKLVANESAGTVTTFYMSSQMPSKDHDEIDFEFLGNTSGQPYIVHTNIFANGTGDREQQIYLWFDPTADFHTYSILWNRRQIILYVDDVPIRVFANKMAELGVPFPLTKPMGVYASLWNGDDWATRGGLEKIKWNKSPFVASFRGFGIDACKWSSSSPRSCTKTRRPLKWWESSMFLAKDEDTMHKLQWVKDNWMIYDYCKDFKRFLRLPPEC</sequence>
<proteinExistence type="inferred from homology"/>
<keyword evidence="11" id="KW-1185">Reference proteome</keyword>
<dbReference type="PROSITE" id="PS51762">
    <property type="entry name" value="GH16_2"/>
    <property type="match status" value="1"/>
</dbReference>
<evidence type="ECO:0000256" key="3">
    <source>
        <dbReference type="ARBA" id="ARBA00023157"/>
    </source>
</evidence>
<feature type="glycosylation site" description="N-linked (GlcNAc...) asparagine" evidence="7">
    <location>
        <position position="106"/>
    </location>
</feature>
<comment type="subcellular location">
    <subcellularLocation>
        <location evidence="8">Secreted</location>
        <location evidence="8">Cell wall</location>
    </subcellularLocation>
    <subcellularLocation>
        <location evidence="8">Secreted</location>
        <location evidence="8">Extracellular space</location>
        <location evidence="8">Apoplast</location>
    </subcellularLocation>
</comment>
<dbReference type="GO" id="GO:0048046">
    <property type="term" value="C:apoplast"/>
    <property type="evidence" value="ECO:0007669"/>
    <property type="project" value="UniProtKB-SubCell"/>
</dbReference>
<dbReference type="HOGENOM" id="CLU_048041_0_0_1"/>
<evidence type="ECO:0000313" key="10">
    <source>
        <dbReference type="EMBL" id="EFJ11526.1"/>
    </source>
</evidence>
<evidence type="ECO:0000259" key="9">
    <source>
        <dbReference type="PROSITE" id="PS51762"/>
    </source>
</evidence>
<protein>
    <recommendedName>
        <fullName evidence="8">Xyloglucan endotransglucosylase/hydrolase</fullName>
        <ecNumber evidence="8">2.4.1.207</ecNumber>
    </recommendedName>
</protein>
<dbReference type="PIRSF" id="PIRSF005604">
    <property type="entry name" value="XET"/>
    <property type="match status" value="1"/>
</dbReference>
<accession>D8SVM6</accession>
<dbReference type="KEGG" id="smo:SELMODRAFT_126128"/>
<dbReference type="FunFam" id="2.60.120.200:FF:000025">
    <property type="entry name" value="Xyloglucan endotransglucosylase/hydrolase"/>
    <property type="match status" value="1"/>
</dbReference>
<dbReference type="CDD" id="cd02176">
    <property type="entry name" value="GH16_XET"/>
    <property type="match status" value="1"/>
</dbReference>
<evidence type="ECO:0000256" key="2">
    <source>
        <dbReference type="ARBA" id="ARBA00022801"/>
    </source>
</evidence>
<comment type="function">
    <text evidence="8">Catalyzes xyloglucan endohydrolysis (XEH) and/or endotransglycosylation (XET). Cleaves and religates xyloglucan polymers, an essential constituent of the primary cell wall, and thereby participates in cell wall construction of growing tissues.</text>
</comment>
<evidence type="ECO:0000256" key="1">
    <source>
        <dbReference type="ARBA" id="ARBA00022679"/>
    </source>
</evidence>
<keyword evidence="8" id="KW-0961">Cell wall biogenesis/degradation</keyword>
<gene>
    <name evidence="10" type="ORF">SELMODRAFT_126128</name>
</gene>
<dbReference type="SUPFAM" id="SSF49899">
    <property type="entry name" value="Concanavalin A-like lectins/glucanases"/>
    <property type="match status" value="1"/>
</dbReference>
<dbReference type="eggNOG" id="ENOG502QQUC">
    <property type="taxonomic scope" value="Eukaryota"/>
</dbReference>
<feature type="active site" description="Nucleophile" evidence="6">
    <location>
        <position position="98"/>
    </location>
</feature>
<dbReference type="GO" id="GO:0010411">
    <property type="term" value="P:xyloglucan metabolic process"/>
    <property type="evidence" value="ECO:0007669"/>
    <property type="project" value="InterPro"/>
</dbReference>
<dbReference type="InterPro" id="IPR008263">
    <property type="entry name" value="GH16_AS"/>
</dbReference>
<evidence type="ECO:0000313" key="11">
    <source>
        <dbReference type="Proteomes" id="UP000001514"/>
    </source>
</evidence>
<dbReference type="Gramene" id="EFJ11526">
    <property type="protein sequence ID" value="EFJ11526"/>
    <property type="gene ID" value="SELMODRAFT_126128"/>
</dbReference>